<dbReference type="InterPro" id="IPR015376">
    <property type="entry name" value="Znr_NADH_PPase"/>
</dbReference>
<keyword evidence="6 10" id="KW-0378">Hydrolase</keyword>
<dbReference type="PANTHER" id="PTHR42904">
    <property type="entry name" value="NUDIX HYDROLASE, NUDC SUBFAMILY"/>
    <property type="match status" value="1"/>
</dbReference>
<comment type="catalytic activity">
    <reaction evidence="9">
        <text>a 5'-end NAD(+)-phospho-ribonucleoside in mRNA + H2O = a 5'-end phospho-adenosine-phospho-ribonucleoside in mRNA + beta-nicotinamide D-ribonucleotide + 2 H(+)</text>
        <dbReference type="Rhea" id="RHEA:60876"/>
        <dbReference type="Rhea" id="RHEA-COMP:15698"/>
        <dbReference type="Rhea" id="RHEA-COMP:15719"/>
        <dbReference type="ChEBI" id="CHEBI:14649"/>
        <dbReference type="ChEBI" id="CHEBI:15377"/>
        <dbReference type="ChEBI" id="CHEBI:15378"/>
        <dbReference type="ChEBI" id="CHEBI:144029"/>
        <dbReference type="ChEBI" id="CHEBI:144051"/>
    </reaction>
    <physiologicalReaction direction="left-to-right" evidence="9">
        <dbReference type="Rhea" id="RHEA:60877"/>
    </physiologicalReaction>
</comment>
<evidence type="ECO:0000256" key="3">
    <source>
        <dbReference type="ARBA" id="ARBA00009595"/>
    </source>
</evidence>
<accession>A0A1I1I8U5</accession>
<dbReference type="PRINTS" id="PR00502">
    <property type="entry name" value="NUDIXFAMILY"/>
</dbReference>
<sequence>MRHAEEVTFGTSGLDRAAELRGQDDLLAAERRSPSSCCILLWRGFPLTTPDGALARLPMDAPVLQGREKQPILLGREEQGLVFAQDISEWSPPDAPADLGPGRAQQAPLPSHPEIDGDMAFADLRGMLSRIGRRDGELVATARALFSWHSTHQFCSRCGRPSHVTMAGWQRSCDSCGGQHFPRTDPVVIMLITHGNDLLMGRSPGWPDGMWSLLAGFVEPGETLESAVRREVMEESGVPVGAVRYLSSQPWAFPNSLMFGCIGEAQGKEITLDPKELEDARWFSREEMVDILAGTSDLARPLRRGAIAEFLIRNWVADTLD</sequence>
<evidence type="ECO:0000256" key="2">
    <source>
        <dbReference type="ARBA" id="ARBA00001947"/>
    </source>
</evidence>
<evidence type="ECO:0000256" key="6">
    <source>
        <dbReference type="ARBA" id="ARBA00022801"/>
    </source>
</evidence>
<dbReference type="PROSITE" id="PS51462">
    <property type="entry name" value="NUDIX"/>
    <property type="match status" value="1"/>
</dbReference>
<evidence type="ECO:0000256" key="1">
    <source>
        <dbReference type="ARBA" id="ARBA00001946"/>
    </source>
</evidence>
<dbReference type="EC" id="3.6.1.22" evidence="4"/>
<keyword evidence="8" id="KW-0520">NAD</keyword>
<dbReference type="Pfam" id="PF09296">
    <property type="entry name" value="NUDIX-like"/>
    <property type="match status" value="1"/>
</dbReference>
<comment type="cofactor">
    <cofactor evidence="2">
        <name>Zn(2+)</name>
        <dbReference type="ChEBI" id="CHEBI:29105"/>
    </cofactor>
</comment>
<dbReference type="Proteomes" id="UP000231644">
    <property type="component" value="Unassembled WGS sequence"/>
</dbReference>
<dbReference type="InterPro" id="IPR000086">
    <property type="entry name" value="NUDIX_hydrolase_dom"/>
</dbReference>
<proteinExistence type="inferred from homology"/>
<dbReference type="InterPro" id="IPR020476">
    <property type="entry name" value="Nudix_hydrolase"/>
</dbReference>
<dbReference type="GO" id="GO:0005829">
    <property type="term" value="C:cytosol"/>
    <property type="evidence" value="ECO:0007669"/>
    <property type="project" value="TreeGrafter"/>
</dbReference>
<dbReference type="GO" id="GO:0019677">
    <property type="term" value="P:NAD+ catabolic process"/>
    <property type="evidence" value="ECO:0007669"/>
    <property type="project" value="TreeGrafter"/>
</dbReference>
<dbReference type="InterPro" id="IPR049734">
    <property type="entry name" value="NudC-like_C"/>
</dbReference>
<keyword evidence="7" id="KW-0460">Magnesium</keyword>
<dbReference type="GO" id="GO:0006742">
    <property type="term" value="P:NADP+ catabolic process"/>
    <property type="evidence" value="ECO:0007669"/>
    <property type="project" value="TreeGrafter"/>
</dbReference>
<organism evidence="12 13">
    <name type="scientific">Pseudooceanicola nitratireducens</name>
    <dbReference type="NCBI Taxonomy" id="517719"/>
    <lineage>
        <taxon>Bacteria</taxon>
        <taxon>Pseudomonadati</taxon>
        <taxon>Pseudomonadota</taxon>
        <taxon>Alphaproteobacteria</taxon>
        <taxon>Rhodobacterales</taxon>
        <taxon>Paracoccaceae</taxon>
        <taxon>Pseudooceanicola</taxon>
    </lineage>
</organism>
<dbReference type="RefSeq" id="WP_093450098.1">
    <property type="nucleotide sequence ID" value="NZ_FNZG01000002.1"/>
</dbReference>
<evidence type="ECO:0000256" key="4">
    <source>
        <dbReference type="ARBA" id="ARBA00012381"/>
    </source>
</evidence>
<dbReference type="SUPFAM" id="SSF55811">
    <property type="entry name" value="Nudix"/>
    <property type="match status" value="1"/>
</dbReference>
<evidence type="ECO:0000259" key="11">
    <source>
        <dbReference type="PROSITE" id="PS51462"/>
    </source>
</evidence>
<dbReference type="InterPro" id="IPR050241">
    <property type="entry name" value="NAD-cap_RNA_hydrolase_NudC"/>
</dbReference>
<dbReference type="GO" id="GO:0035529">
    <property type="term" value="F:NADH pyrophosphatase activity"/>
    <property type="evidence" value="ECO:0007669"/>
    <property type="project" value="TreeGrafter"/>
</dbReference>
<reference evidence="12 13" key="1">
    <citation type="submission" date="2016-10" db="EMBL/GenBank/DDBJ databases">
        <authorList>
            <person name="de Groot N.N."/>
        </authorList>
    </citation>
    <scope>NUCLEOTIDE SEQUENCE [LARGE SCALE GENOMIC DNA]</scope>
    <source>
        <strain evidence="12 13">DSM 29619</strain>
    </source>
</reference>
<dbReference type="PROSITE" id="PS00893">
    <property type="entry name" value="NUDIX_BOX"/>
    <property type="match status" value="1"/>
</dbReference>
<dbReference type="Pfam" id="PF00293">
    <property type="entry name" value="NUDIX"/>
    <property type="match status" value="1"/>
</dbReference>
<evidence type="ECO:0000313" key="12">
    <source>
        <dbReference type="EMBL" id="SFC32455.1"/>
    </source>
</evidence>
<dbReference type="PANTHER" id="PTHR42904:SF6">
    <property type="entry name" value="NAD-CAPPED RNA HYDROLASE NUDT12"/>
    <property type="match status" value="1"/>
</dbReference>
<keyword evidence="13" id="KW-1185">Reference proteome</keyword>
<dbReference type="InterPro" id="IPR020084">
    <property type="entry name" value="NUDIX_hydrolase_CS"/>
</dbReference>
<dbReference type="InterPro" id="IPR015797">
    <property type="entry name" value="NUDIX_hydrolase-like_dom_sf"/>
</dbReference>
<dbReference type="Gene3D" id="3.90.79.10">
    <property type="entry name" value="Nucleoside Triphosphate Pyrophosphohydrolase"/>
    <property type="match status" value="1"/>
</dbReference>
<dbReference type="Gene3D" id="3.90.79.20">
    <property type="match status" value="1"/>
</dbReference>
<name>A0A1I1I8U5_9RHOB</name>
<dbReference type="STRING" id="517719.SAMN05421762_0548"/>
<feature type="domain" description="Nudix hydrolase" evidence="11">
    <location>
        <begin position="182"/>
        <end position="311"/>
    </location>
</feature>
<dbReference type="NCBIfam" id="NF001299">
    <property type="entry name" value="PRK00241.1"/>
    <property type="match status" value="1"/>
</dbReference>
<evidence type="ECO:0000256" key="10">
    <source>
        <dbReference type="RuleBase" id="RU003476"/>
    </source>
</evidence>
<evidence type="ECO:0000313" key="13">
    <source>
        <dbReference type="Proteomes" id="UP000231644"/>
    </source>
</evidence>
<dbReference type="OrthoDB" id="9791656at2"/>
<dbReference type="CDD" id="cd03429">
    <property type="entry name" value="NUDIX_NADH_pyrophosphatase_Nudt13"/>
    <property type="match status" value="1"/>
</dbReference>
<dbReference type="EMBL" id="FOLX01000001">
    <property type="protein sequence ID" value="SFC32455.1"/>
    <property type="molecule type" value="Genomic_DNA"/>
</dbReference>
<protein>
    <recommendedName>
        <fullName evidence="4">NAD(+) diphosphatase</fullName>
        <ecNumber evidence="4">3.6.1.22</ecNumber>
    </recommendedName>
</protein>
<dbReference type="InterPro" id="IPR015375">
    <property type="entry name" value="NADH_PPase-like_N"/>
</dbReference>
<evidence type="ECO:0000256" key="5">
    <source>
        <dbReference type="ARBA" id="ARBA00022723"/>
    </source>
</evidence>
<gene>
    <name evidence="12" type="ORF">SAMN05421762_0548</name>
</gene>
<evidence type="ECO:0000256" key="8">
    <source>
        <dbReference type="ARBA" id="ARBA00023027"/>
    </source>
</evidence>
<comment type="cofactor">
    <cofactor evidence="1">
        <name>Mg(2+)</name>
        <dbReference type="ChEBI" id="CHEBI:18420"/>
    </cofactor>
</comment>
<dbReference type="Pfam" id="PF09297">
    <property type="entry name" value="Zn_ribbon_NUD"/>
    <property type="match status" value="1"/>
</dbReference>
<evidence type="ECO:0000256" key="9">
    <source>
        <dbReference type="ARBA" id="ARBA00023679"/>
    </source>
</evidence>
<comment type="similarity">
    <text evidence="3">Belongs to the Nudix hydrolase family. NudC subfamily.</text>
</comment>
<keyword evidence="5" id="KW-0479">Metal-binding</keyword>
<evidence type="ECO:0000256" key="7">
    <source>
        <dbReference type="ARBA" id="ARBA00022842"/>
    </source>
</evidence>
<dbReference type="GO" id="GO:0046872">
    <property type="term" value="F:metal ion binding"/>
    <property type="evidence" value="ECO:0007669"/>
    <property type="project" value="UniProtKB-KW"/>
</dbReference>
<dbReference type="AlphaFoldDB" id="A0A1I1I8U5"/>